<evidence type="ECO:0000313" key="3">
    <source>
        <dbReference type="EMBL" id="CTQ49834.1"/>
    </source>
</evidence>
<name>A0A0M6YIT5_9RHOB</name>
<dbReference type="InterPro" id="IPR041685">
    <property type="entry name" value="AAA_GajA/Old/RecF-like"/>
</dbReference>
<protein>
    <submittedName>
        <fullName evidence="3">Chromosome segregation protein</fullName>
    </submittedName>
</protein>
<feature type="domain" description="Endonuclease GajA/Old nuclease/RecF-like AAA" evidence="1">
    <location>
        <begin position="1"/>
        <end position="71"/>
    </location>
</feature>
<evidence type="ECO:0000313" key="4">
    <source>
        <dbReference type="Proteomes" id="UP000049222"/>
    </source>
</evidence>
<evidence type="ECO:0000259" key="2">
    <source>
        <dbReference type="Pfam" id="PF13304"/>
    </source>
</evidence>
<dbReference type="GO" id="GO:0016887">
    <property type="term" value="F:ATP hydrolysis activity"/>
    <property type="evidence" value="ECO:0007669"/>
    <property type="project" value="InterPro"/>
</dbReference>
<dbReference type="Proteomes" id="UP000049222">
    <property type="component" value="Unassembled WGS sequence"/>
</dbReference>
<gene>
    <name evidence="3" type="ORF">JDO7802_01851</name>
</gene>
<accession>A0A0M6YIT5</accession>
<dbReference type="RefSeq" id="WP_055084893.1">
    <property type="nucleotide sequence ID" value="NZ_CXSU01000012.1"/>
</dbReference>
<dbReference type="SUPFAM" id="SSF52540">
    <property type="entry name" value="P-loop containing nucleoside triphosphate hydrolases"/>
    <property type="match status" value="1"/>
</dbReference>
<dbReference type="Pfam" id="PF13304">
    <property type="entry name" value="AAA_21"/>
    <property type="match status" value="1"/>
</dbReference>
<reference evidence="3 4" key="1">
    <citation type="submission" date="2015-07" db="EMBL/GenBank/DDBJ databases">
        <authorList>
            <person name="Noorani M."/>
        </authorList>
    </citation>
    <scope>NUCLEOTIDE SEQUENCE [LARGE SCALE GENOMIC DNA]</scope>
    <source>
        <strain evidence="3 4">CECT 7802</strain>
    </source>
</reference>
<dbReference type="AlphaFoldDB" id="A0A0M6YIT5"/>
<dbReference type="Pfam" id="PF13175">
    <property type="entry name" value="AAA_15"/>
    <property type="match status" value="1"/>
</dbReference>
<sequence length="352" mass="39709">MPLKSARFKNFTSVPSTDFHFSPGVNIIVGENGSGKSHVLKAIYSLMKVQATTKSHIARANEIPPLSVLEKQFADRLVANLRPETLGRLVKRRQGTGKAEIGLKFSNGKLNLRISFATRASTQVVIDKAHSIPLDKLPVFFPTRELITLSGWFGSLYDSYHLEFEEIWRDTVSLLNAPAIRGPKEERVRELLEPIEVAMDGKVEVDQRTGRFYLRSPAGRMEMPLVAEGLRKFAMLARMISAGVLLEHGYLFWDEPETNLNPKLIRVLARTIMKLAEEGIQIFIASHSLILLKEIEILQREDSSREKLVRFFSIEKISGEDNSLSEGGYLYDIEPIVALDEEISQADIFLRS</sequence>
<dbReference type="InterPro" id="IPR027417">
    <property type="entry name" value="P-loop_NTPase"/>
</dbReference>
<dbReference type="InterPro" id="IPR051396">
    <property type="entry name" value="Bact_Antivir_Def_Nuclease"/>
</dbReference>
<dbReference type="Gene3D" id="3.40.50.300">
    <property type="entry name" value="P-loop containing nucleotide triphosphate hydrolases"/>
    <property type="match status" value="2"/>
</dbReference>
<keyword evidence="4" id="KW-1185">Reference proteome</keyword>
<evidence type="ECO:0000259" key="1">
    <source>
        <dbReference type="Pfam" id="PF13175"/>
    </source>
</evidence>
<feature type="domain" description="ATPase AAA-type core" evidence="2">
    <location>
        <begin position="142"/>
        <end position="292"/>
    </location>
</feature>
<dbReference type="PANTHER" id="PTHR43581:SF2">
    <property type="entry name" value="EXCINUCLEASE ATPASE SUBUNIT"/>
    <property type="match status" value="1"/>
</dbReference>
<organism evidence="3 4">
    <name type="scientific">Jannaschia donghaensis</name>
    <dbReference type="NCBI Taxonomy" id="420998"/>
    <lineage>
        <taxon>Bacteria</taxon>
        <taxon>Pseudomonadati</taxon>
        <taxon>Pseudomonadota</taxon>
        <taxon>Alphaproteobacteria</taxon>
        <taxon>Rhodobacterales</taxon>
        <taxon>Roseobacteraceae</taxon>
        <taxon>Jannaschia</taxon>
    </lineage>
</organism>
<proteinExistence type="predicted"/>
<dbReference type="STRING" id="420998.JDO7802_01851"/>
<dbReference type="EMBL" id="CXSU01000012">
    <property type="protein sequence ID" value="CTQ49834.1"/>
    <property type="molecule type" value="Genomic_DNA"/>
</dbReference>
<dbReference type="GO" id="GO:0005524">
    <property type="term" value="F:ATP binding"/>
    <property type="evidence" value="ECO:0007669"/>
    <property type="project" value="InterPro"/>
</dbReference>
<dbReference type="InterPro" id="IPR003959">
    <property type="entry name" value="ATPase_AAA_core"/>
</dbReference>
<dbReference type="OrthoDB" id="9784297at2"/>
<dbReference type="PANTHER" id="PTHR43581">
    <property type="entry name" value="ATP/GTP PHOSPHATASE"/>
    <property type="match status" value="1"/>
</dbReference>